<reference evidence="1" key="1">
    <citation type="submission" date="2020-02" db="EMBL/GenBank/DDBJ databases">
        <authorList>
            <person name="Meier V. D."/>
        </authorList>
    </citation>
    <scope>NUCLEOTIDE SEQUENCE</scope>
    <source>
        <strain evidence="1">AVDCRST_MAG93</strain>
    </source>
</reference>
<evidence type="ECO:0000313" key="1">
    <source>
        <dbReference type="EMBL" id="CAA9297777.1"/>
    </source>
</evidence>
<name>A0A6J4K7H1_9CHLR</name>
<sequence>MRRSPDDVVAEAAKGLAQSCRKMVLSATYQARLLHAHAHLVPS</sequence>
<organism evidence="1">
    <name type="scientific">uncultured Chloroflexia bacterium</name>
    <dbReference type="NCBI Taxonomy" id="1672391"/>
    <lineage>
        <taxon>Bacteria</taxon>
        <taxon>Bacillati</taxon>
        <taxon>Chloroflexota</taxon>
        <taxon>Chloroflexia</taxon>
        <taxon>environmental samples</taxon>
    </lineage>
</organism>
<accession>A0A6J4K7H1</accession>
<dbReference type="AlphaFoldDB" id="A0A6J4K7H1"/>
<dbReference type="EMBL" id="CADCTR010001474">
    <property type="protein sequence ID" value="CAA9297777.1"/>
    <property type="molecule type" value="Genomic_DNA"/>
</dbReference>
<proteinExistence type="predicted"/>
<protein>
    <submittedName>
        <fullName evidence="1">Uncharacterized protein</fullName>
    </submittedName>
</protein>
<gene>
    <name evidence="1" type="ORF">AVDCRST_MAG93-4381</name>
</gene>